<dbReference type="AlphaFoldDB" id="A0A0K1P2Z5"/>
<protein>
    <submittedName>
        <fullName evidence="1">Cement protein AWGH</fullName>
    </submittedName>
</protein>
<evidence type="ECO:0000313" key="1">
    <source>
        <dbReference type="EMBL" id="AKU78330.1"/>
    </source>
</evidence>
<reference evidence="1" key="1">
    <citation type="submission" date="2015-02" db="EMBL/GenBank/DDBJ databases">
        <authorList>
            <person name="Chooi Y.-H."/>
        </authorList>
    </citation>
    <scope>NUCLEOTIDE SEQUENCE</scope>
</reference>
<sequence>MCGQLSLSLPDIHIDAHHNNLTDVKHLHSSTVTEIVFWSIYTIMLCCTNKYL</sequence>
<accession>A0A0K1P2Z5</accession>
<organism evidence="1">
    <name type="scientific">Pectinaria gouldii</name>
    <name type="common">Trumpet worm</name>
    <name type="synonym">Ice-cream cone worm</name>
    <dbReference type="NCBI Taxonomy" id="260746"/>
    <lineage>
        <taxon>Eukaryota</taxon>
        <taxon>Metazoa</taxon>
        <taxon>Spiralia</taxon>
        <taxon>Lophotrochozoa</taxon>
        <taxon>Annelida</taxon>
        <taxon>Polychaeta</taxon>
        <taxon>Sedentaria</taxon>
        <taxon>Canalipalpata</taxon>
        <taxon>Terebellida</taxon>
        <taxon>Terebelliformia</taxon>
        <taxon>Pectinariidae</taxon>
        <taxon>Pectinaria</taxon>
    </lineage>
</organism>
<name>A0A0K1P2Z5_PECGU</name>
<dbReference type="EMBL" id="KP835768">
    <property type="protein sequence ID" value="AKU78330.1"/>
    <property type="molecule type" value="mRNA"/>
</dbReference>
<proteinExistence type="evidence at transcript level"/>